<dbReference type="Proteomes" id="UP000008541">
    <property type="component" value="Chromosome"/>
</dbReference>
<sequence length="52" mass="5967">MPNKDREDVINKVLVVLESISVDIDALIYCISDFPNIGQLKVKKLNIDRFFS</sequence>
<reference evidence="1 2" key="1">
    <citation type="journal article" date="2007" name="PLoS ONE">
        <title>Analysis of the neurotoxin complex genes in Clostridium botulinum A1-A4 and B1 strains: BoNT/A3, /Ba4 and /B1 clusters are located within plasmids.</title>
        <authorList>
            <person name="Smith T.J."/>
            <person name="Hill K.K."/>
            <person name="Foley B.T."/>
            <person name="Detter J.C."/>
            <person name="Munk A.C."/>
            <person name="Bruce D.C."/>
            <person name="Doggett N.A."/>
            <person name="Smith L.A."/>
            <person name="Marks J.D."/>
            <person name="Xie G."/>
            <person name="Brettin T.S."/>
        </authorList>
    </citation>
    <scope>NUCLEOTIDE SEQUENCE [LARGE SCALE GENOMIC DNA]</scope>
    <source>
        <strain evidence="2">Okra / Type B1</strain>
    </source>
</reference>
<accession>B1IGM6</accession>
<organism evidence="1 2">
    <name type="scientific">Clostridium botulinum (strain Okra / Type B1)</name>
    <dbReference type="NCBI Taxonomy" id="498213"/>
    <lineage>
        <taxon>Bacteria</taxon>
        <taxon>Bacillati</taxon>
        <taxon>Bacillota</taxon>
        <taxon>Clostridia</taxon>
        <taxon>Eubacteriales</taxon>
        <taxon>Clostridiaceae</taxon>
        <taxon>Clostridium</taxon>
    </lineage>
</organism>
<dbReference type="HOGENOM" id="CLU_3197901_0_0_9"/>
<proteinExistence type="predicted"/>
<evidence type="ECO:0000313" key="2">
    <source>
        <dbReference type="Proteomes" id="UP000008541"/>
    </source>
</evidence>
<name>B1IGM6_CLOBK</name>
<protein>
    <submittedName>
        <fullName evidence="1">Uncharacterized protein</fullName>
    </submittedName>
</protein>
<dbReference type="AlphaFoldDB" id="B1IGM6"/>
<gene>
    <name evidence="1" type="ordered locus">CLD_3731</name>
</gene>
<dbReference type="KEGG" id="cbb:CLD_3731"/>
<evidence type="ECO:0000313" key="1">
    <source>
        <dbReference type="EMBL" id="ACA46840.1"/>
    </source>
</evidence>
<dbReference type="EMBL" id="CP000939">
    <property type="protein sequence ID" value="ACA46840.1"/>
    <property type="molecule type" value="Genomic_DNA"/>
</dbReference>